<dbReference type="InterPro" id="IPR005829">
    <property type="entry name" value="Sugar_transporter_CS"/>
</dbReference>
<proteinExistence type="predicted"/>
<dbReference type="SUPFAM" id="SSF103473">
    <property type="entry name" value="MFS general substrate transporter"/>
    <property type="match status" value="1"/>
</dbReference>
<feature type="region of interest" description="Disordered" evidence="5">
    <location>
        <begin position="1"/>
        <end position="91"/>
    </location>
</feature>
<dbReference type="GO" id="GO:0016020">
    <property type="term" value="C:membrane"/>
    <property type="evidence" value="ECO:0007669"/>
    <property type="project" value="UniProtKB-SubCell"/>
</dbReference>
<evidence type="ECO:0000259" key="7">
    <source>
        <dbReference type="PROSITE" id="PS50850"/>
    </source>
</evidence>
<dbReference type="InterPro" id="IPR011701">
    <property type="entry name" value="MFS"/>
</dbReference>
<organism evidence="8 9">
    <name type="scientific">Chloropicon roscoffensis</name>
    <dbReference type="NCBI Taxonomy" id="1461544"/>
    <lineage>
        <taxon>Eukaryota</taxon>
        <taxon>Viridiplantae</taxon>
        <taxon>Chlorophyta</taxon>
        <taxon>Chloropicophyceae</taxon>
        <taxon>Chloropicales</taxon>
        <taxon>Chloropicaceae</taxon>
        <taxon>Chloropicon</taxon>
    </lineage>
</organism>
<evidence type="ECO:0000256" key="4">
    <source>
        <dbReference type="ARBA" id="ARBA00023136"/>
    </source>
</evidence>
<feature type="compositionally biased region" description="Polar residues" evidence="5">
    <location>
        <begin position="57"/>
        <end position="69"/>
    </location>
</feature>
<feature type="domain" description="Major facilitator superfamily (MFS) profile" evidence="7">
    <location>
        <begin position="137"/>
        <end position="559"/>
    </location>
</feature>
<dbReference type="Proteomes" id="UP001472866">
    <property type="component" value="Chromosome 17"/>
</dbReference>
<evidence type="ECO:0000256" key="3">
    <source>
        <dbReference type="ARBA" id="ARBA00022989"/>
    </source>
</evidence>
<protein>
    <submittedName>
        <fullName evidence="8">MFS general substrate transporter</fullName>
    </submittedName>
</protein>
<dbReference type="PANTHER" id="PTHR23518:SF2">
    <property type="entry name" value="MAJOR FACILITATOR SUPERFAMILY TRANSPORTER"/>
    <property type="match status" value="1"/>
</dbReference>
<dbReference type="EMBL" id="CP151517">
    <property type="protein sequence ID" value="WZN66915.1"/>
    <property type="molecule type" value="Genomic_DNA"/>
</dbReference>
<keyword evidence="4 6" id="KW-0472">Membrane</keyword>
<feature type="compositionally biased region" description="Basic residues" evidence="5">
    <location>
        <begin position="22"/>
        <end position="38"/>
    </location>
</feature>
<dbReference type="PROSITE" id="PS00216">
    <property type="entry name" value="SUGAR_TRANSPORT_1"/>
    <property type="match status" value="1"/>
</dbReference>
<dbReference type="PANTHER" id="PTHR23518">
    <property type="entry name" value="C-METHYLTRANSFERASE"/>
    <property type="match status" value="1"/>
</dbReference>
<dbReference type="AlphaFoldDB" id="A0AAX4PLP6"/>
<feature type="transmembrane region" description="Helical" evidence="6">
    <location>
        <begin position="439"/>
        <end position="458"/>
    </location>
</feature>
<name>A0AAX4PLP6_9CHLO</name>
<evidence type="ECO:0000256" key="6">
    <source>
        <dbReference type="SAM" id="Phobius"/>
    </source>
</evidence>
<feature type="transmembrane region" description="Helical" evidence="6">
    <location>
        <begin position="532"/>
        <end position="555"/>
    </location>
</feature>
<feature type="transmembrane region" description="Helical" evidence="6">
    <location>
        <begin position="276"/>
        <end position="296"/>
    </location>
</feature>
<dbReference type="GO" id="GO:0022857">
    <property type="term" value="F:transmembrane transporter activity"/>
    <property type="evidence" value="ECO:0007669"/>
    <property type="project" value="InterPro"/>
</dbReference>
<feature type="transmembrane region" description="Helical" evidence="6">
    <location>
        <begin position="174"/>
        <end position="192"/>
    </location>
</feature>
<evidence type="ECO:0000313" key="9">
    <source>
        <dbReference type="Proteomes" id="UP001472866"/>
    </source>
</evidence>
<sequence>MFSSSLAQRPGVALSSAGGGLVHRRRRRRRSLPRRARVTRWGGAFNGEGDGGVGSAQEDTTPADGNSTWVGRVVPLRGDGSGGDDRVRNGLSAHGSRFREASGAGASSASSHGGDGVAVAVSGSGLEASVEGGDNLTLLGAACMSFLWSMGSFMVLSLLPVYLREHLGLSNRHIGALEGFAIVASALAKGFSGIVSDLIGSRRLILLLGSTVTMLVKPLFALSPLILAKYGSKVALASVSSGKILDRLGKGMRAAPFDALISDVSPVHKRGRAYGLNYSASTLGAVCGCLVASLLMKCTSNSYSVSLAAAVLPPLLATLILWRFSRRQDGLSGDGEDQEGGKVQMAAAAGAPGGKETVYQRLLSLLRGMRSLPVSFWQALLIVCVLYLARFSESFMTIRARSIGMSVSKLPLLLIVDQLMQSTLTYPMGALADIFGRKYLLLFGFAFLICANVIFMTTTSTMGIISGYFLVGLHMSMTQCNLKALVSTKIPTNMRGSAFSIVGLATGSCLFLGNIMAGQLMDITISHGLGHIGAFIWGLVATCLATFALIFLTFMDDGEDVGAKRLARVQGREQ</sequence>
<dbReference type="Gene3D" id="1.20.1250.20">
    <property type="entry name" value="MFS general substrate transporter like domains"/>
    <property type="match status" value="2"/>
</dbReference>
<dbReference type="InterPro" id="IPR020846">
    <property type="entry name" value="MFS_dom"/>
</dbReference>
<feature type="transmembrane region" description="Helical" evidence="6">
    <location>
        <begin position="498"/>
        <end position="520"/>
    </location>
</feature>
<dbReference type="PROSITE" id="PS50850">
    <property type="entry name" value="MFS"/>
    <property type="match status" value="1"/>
</dbReference>
<comment type="subcellular location">
    <subcellularLocation>
        <location evidence="1">Membrane</location>
        <topology evidence="1">Multi-pass membrane protein</topology>
    </subcellularLocation>
</comment>
<dbReference type="InterPro" id="IPR036259">
    <property type="entry name" value="MFS_trans_sf"/>
</dbReference>
<keyword evidence="2 6" id="KW-0812">Transmembrane</keyword>
<evidence type="ECO:0000313" key="8">
    <source>
        <dbReference type="EMBL" id="WZN66915.1"/>
    </source>
</evidence>
<accession>A0AAX4PLP6</accession>
<dbReference type="Pfam" id="PF07690">
    <property type="entry name" value="MFS_1"/>
    <property type="match status" value="1"/>
</dbReference>
<evidence type="ECO:0000256" key="1">
    <source>
        <dbReference type="ARBA" id="ARBA00004141"/>
    </source>
</evidence>
<evidence type="ECO:0000256" key="2">
    <source>
        <dbReference type="ARBA" id="ARBA00022692"/>
    </source>
</evidence>
<dbReference type="CDD" id="cd17370">
    <property type="entry name" value="MFS_MJ1317_like"/>
    <property type="match status" value="1"/>
</dbReference>
<feature type="transmembrane region" description="Helical" evidence="6">
    <location>
        <begin position="371"/>
        <end position="390"/>
    </location>
</feature>
<keyword evidence="3 6" id="KW-1133">Transmembrane helix</keyword>
<reference evidence="8 9" key="1">
    <citation type="submission" date="2024-03" db="EMBL/GenBank/DDBJ databases">
        <title>Complete genome sequence of the green alga Chloropicon roscoffensis RCC1871.</title>
        <authorList>
            <person name="Lemieux C."/>
            <person name="Pombert J.-F."/>
            <person name="Otis C."/>
            <person name="Turmel M."/>
        </authorList>
    </citation>
    <scope>NUCLEOTIDE SEQUENCE [LARGE SCALE GENOMIC DNA]</scope>
    <source>
        <strain evidence="8 9">RCC1871</strain>
    </source>
</reference>
<feature type="transmembrane region" description="Helical" evidence="6">
    <location>
        <begin position="204"/>
        <end position="228"/>
    </location>
</feature>
<keyword evidence="9" id="KW-1185">Reference proteome</keyword>
<gene>
    <name evidence="8" type="ORF">HKI87_17g84860</name>
</gene>
<feature type="transmembrane region" description="Helical" evidence="6">
    <location>
        <begin position="410"/>
        <end position="432"/>
    </location>
</feature>
<feature type="compositionally biased region" description="Gly residues" evidence="5">
    <location>
        <begin position="44"/>
        <end position="54"/>
    </location>
</feature>
<feature type="transmembrane region" description="Helical" evidence="6">
    <location>
        <begin position="302"/>
        <end position="322"/>
    </location>
</feature>
<feature type="transmembrane region" description="Helical" evidence="6">
    <location>
        <begin position="138"/>
        <end position="162"/>
    </location>
</feature>
<evidence type="ECO:0000256" key="5">
    <source>
        <dbReference type="SAM" id="MobiDB-lite"/>
    </source>
</evidence>